<dbReference type="CDD" id="cd00082">
    <property type="entry name" value="HisKA"/>
    <property type="match status" value="1"/>
</dbReference>
<dbReference type="Gene3D" id="3.40.50.2300">
    <property type="match status" value="1"/>
</dbReference>
<dbReference type="PROSITE" id="PS50110">
    <property type="entry name" value="RESPONSE_REGULATORY"/>
    <property type="match status" value="1"/>
</dbReference>
<dbReference type="Pfam" id="PF02518">
    <property type="entry name" value="HATPase_c"/>
    <property type="match status" value="1"/>
</dbReference>
<dbReference type="SMART" id="SM00387">
    <property type="entry name" value="HATPase_c"/>
    <property type="match status" value="1"/>
</dbReference>
<dbReference type="InterPro" id="IPR001789">
    <property type="entry name" value="Sig_transdc_resp-reg_receiver"/>
</dbReference>
<dbReference type="Gene3D" id="3.30.565.10">
    <property type="entry name" value="Histidine kinase-like ATPase, C-terminal domain"/>
    <property type="match status" value="1"/>
</dbReference>
<dbReference type="Pfam" id="PF00512">
    <property type="entry name" value="HisKA"/>
    <property type="match status" value="1"/>
</dbReference>
<proteinExistence type="predicted"/>
<dbReference type="InterPro" id="IPR004358">
    <property type="entry name" value="Sig_transdc_His_kin-like_C"/>
</dbReference>
<evidence type="ECO:0000313" key="11">
    <source>
        <dbReference type="Proteomes" id="UP001594351"/>
    </source>
</evidence>
<dbReference type="SUPFAM" id="SSF47384">
    <property type="entry name" value="Homodimeric domain of signal transducing histidine kinase"/>
    <property type="match status" value="1"/>
</dbReference>
<keyword evidence="5" id="KW-0418">Kinase</keyword>
<evidence type="ECO:0000259" key="8">
    <source>
        <dbReference type="PROSITE" id="PS50109"/>
    </source>
</evidence>
<keyword evidence="3 6" id="KW-0597">Phosphoprotein</keyword>
<accession>A0ABV6Z3H9</accession>
<feature type="modified residue" description="4-aspartylphosphate" evidence="6">
    <location>
        <position position="53"/>
    </location>
</feature>
<dbReference type="EMBL" id="JBHPBY010000383">
    <property type="protein sequence ID" value="MFC1852883.1"/>
    <property type="molecule type" value="Genomic_DNA"/>
</dbReference>
<dbReference type="Proteomes" id="UP001594351">
    <property type="component" value="Unassembled WGS sequence"/>
</dbReference>
<gene>
    <name evidence="10" type="ORF">ACFL27_22010</name>
</gene>
<reference evidence="10 11" key="1">
    <citation type="submission" date="2024-09" db="EMBL/GenBank/DDBJ databases">
        <title>Laminarin stimulates single cell rates of sulfate reduction while oxygen inhibits transcriptomic activity in coastal marine sediment.</title>
        <authorList>
            <person name="Lindsay M."/>
            <person name="Orcutt B."/>
            <person name="Emerson D."/>
            <person name="Stepanauskas R."/>
            <person name="D'Angelo T."/>
        </authorList>
    </citation>
    <scope>NUCLEOTIDE SEQUENCE [LARGE SCALE GENOMIC DNA]</scope>
    <source>
        <strain evidence="10">SAG AM-311-K15</strain>
    </source>
</reference>
<feature type="domain" description="Histidine kinase" evidence="8">
    <location>
        <begin position="193"/>
        <end position="428"/>
    </location>
</feature>
<sequence>MDTKILVIDDSESMRNLISETLSKEGYAVDVASDGISAIRKIKNNPYDLITLDVEMPGLRGIEVLRIIKKIDMRIYVIMVTSIATIQTAINAIRQGAYDYITKPFDTDDMILSIKRALEQRRLFIENQQLMKHLQQMNEELEKKVLDRTRKLEESKRQLQVYATQLEKKHDELGVAYEELKELDRMKSEFITVASHELRTPLVAIQGYNSIMLKEKLGPLTERQQKGLLVSEANIARLSNIVKDILDIARIDEKKLSLKFKAVDIKNIIEQVIHEMTPLVDERNQEIYSLIKEFHPSAYIDENRIIQVLTNLIMNAIRFTPDNGKISLDAKLAGDSGPDKNFIKVSVIDTGIGIPEEYYGKIFDRFFEIQSSEYHSSGTTEFRSSGSGLGLSIVKGIIEEHGGRVEVVSNLSTGGVGSTFSFTVPVYSNG</sequence>
<name>A0ABV6Z3H9_UNCC1</name>
<evidence type="ECO:0000256" key="3">
    <source>
        <dbReference type="ARBA" id="ARBA00022553"/>
    </source>
</evidence>
<dbReference type="EC" id="2.7.13.3" evidence="2"/>
<dbReference type="SMART" id="SM00388">
    <property type="entry name" value="HisKA"/>
    <property type="match status" value="1"/>
</dbReference>
<dbReference type="InterPro" id="IPR003661">
    <property type="entry name" value="HisK_dim/P_dom"/>
</dbReference>
<dbReference type="SUPFAM" id="SSF55874">
    <property type="entry name" value="ATPase domain of HSP90 chaperone/DNA topoisomerase II/histidine kinase"/>
    <property type="match status" value="1"/>
</dbReference>
<evidence type="ECO:0000256" key="1">
    <source>
        <dbReference type="ARBA" id="ARBA00000085"/>
    </source>
</evidence>
<dbReference type="InterPro" id="IPR036890">
    <property type="entry name" value="HATPase_C_sf"/>
</dbReference>
<feature type="domain" description="Response regulatory" evidence="9">
    <location>
        <begin position="4"/>
        <end position="118"/>
    </location>
</feature>
<dbReference type="InterPro" id="IPR003594">
    <property type="entry name" value="HATPase_dom"/>
</dbReference>
<dbReference type="PRINTS" id="PR00344">
    <property type="entry name" value="BCTRLSENSOR"/>
</dbReference>
<keyword evidence="7" id="KW-0175">Coiled coil</keyword>
<evidence type="ECO:0000259" key="9">
    <source>
        <dbReference type="PROSITE" id="PS50110"/>
    </source>
</evidence>
<dbReference type="PANTHER" id="PTHR43047:SF72">
    <property type="entry name" value="OSMOSENSING HISTIDINE PROTEIN KINASE SLN1"/>
    <property type="match status" value="1"/>
</dbReference>
<dbReference type="InterPro" id="IPR036097">
    <property type="entry name" value="HisK_dim/P_sf"/>
</dbReference>
<dbReference type="PROSITE" id="PS50109">
    <property type="entry name" value="HIS_KIN"/>
    <property type="match status" value="1"/>
</dbReference>
<evidence type="ECO:0000256" key="2">
    <source>
        <dbReference type="ARBA" id="ARBA00012438"/>
    </source>
</evidence>
<dbReference type="Gene3D" id="1.10.287.130">
    <property type="match status" value="1"/>
</dbReference>
<dbReference type="SUPFAM" id="SSF52172">
    <property type="entry name" value="CheY-like"/>
    <property type="match status" value="1"/>
</dbReference>
<evidence type="ECO:0000256" key="5">
    <source>
        <dbReference type="ARBA" id="ARBA00022777"/>
    </source>
</evidence>
<dbReference type="InterPro" id="IPR011006">
    <property type="entry name" value="CheY-like_superfamily"/>
</dbReference>
<dbReference type="PANTHER" id="PTHR43047">
    <property type="entry name" value="TWO-COMPONENT HISTIDINE PROTEIN KINASE"/>
    <property type="match status" value="1"/>
</dbReference>
<evidence type="ECO:0000256" key="4">
    <source>
        <dbReference type="ARBA" id="ARBA00022679"/>
    </source>
</evidence>
<comment type="caution">
    <text evidence="10">The sequence shown here is derived from an EMBL/GenBank/DDBJ whole genome shotgun (WGS) entry which is preliminary data.</text>
</comment>
<dbReference type="SMART" id="SM00448">
    <property type="entry name" value="REC"/>
    <property type="match status" value="1"/>
</dbReference>
<evidence type="ECO:0000256" key="7">
    <source>
        <dbReference type="SAM" id="Coils"/>
    </source>
</evidence>
<dbReference type="Pfam" id="PF00072">
    <property type="entry name" value="Response_reg"/>
    <property type="match status" value="1"/>
</dbReference>
<keyword evidence="4" id="KW-0808">Transferase</keyword>
<feature type="coiled-coil region" evidence="7">
    <location>
        <begin position="124"/>
        <end position="183"/>
    </location>
</feature>
<organism evidence="10 11">
    <name type="scientific">candidate division CSSED10-310 bacterium</name>
    <dbReference type="NCBI Taxonomy" id="2855610"/>
    <lineage>
        <taxon>Bacteria</taxon>
        <taxon>Bacteria division CSSED10-310</taxon>
    </lineage>
</organism>
<dbReference type="InterPro" id="IPR005467">
    <property type="entry name" value="His_kinase_dom"/>
</dbReference>
<comment type="catalytic activity">
    <reaction evidence="1">
        <text>ATP + protein L-histidine = ADP + protein N-phospho-L-histidine.</text>
        <dbReference type="EC" id="2.7.13.3"/>
    </reaction>
</comment>
<evidence type="ECO:0000256" key="6">
    <source>
        <dbReference type="PROSITE-ProRule" id="PRU00169"/>
    </source>
</evidence>
<protein>
    <recommendedName>
        <fullName evidence="2">histidine kinase</fullName>
        <ecNumber evidence="2">2.7.13.3</ecNumber>
    </recommendedName>
</protein>
<keyword evidence="11" id="KW-1185">Reference proteome</keyword>
<evidence type="ECO:0000313" key="10">
    <source>
        <dbReference type="EMBL" id="MFC1852883.1"/>
    </source>
</evidence>